<dbReference type="GO" id="GO:0015891">
    <property type="term" value="P:siderophore transport"/>
    <property type="evidence" value="ECO:0007669"/>
    <property type="project" value="InterPro"/>
</dbReference>
<evidence type="ECO:0000256" key="9">
    <source>
        <dbReference type="ARBA" id="ARBA00023065"/>
    </source>
</evidence>
<dbReference type="Gene3D" id="2.40.170.20">
    <property type="entry name" value="TonB-dependent receptor, beta-barrel domain"/>
    <property type="match status" value="1"/>
</dbReference>
<dbReference type="Pfam" id="PF00593">
    <property type="entry name" value="TonB_dep_Rec_b-barrel"/>
    <property type="match status" value="1"/>
</dbReference>
<evidence type="ECO:0000256" key="12">
    <source>
        <dbReference type="ARBA" id="ARBA00023170"/>
    </source>
</evidence>
<evidence type="ECO:0000256" key="4">
    <source>
        <dbReference type="ARBA" id="ARBA00022452"/>
    </source>
</evidence>
<evidence type="ECO:0000256" key="11">
    <source>
        <dbReference type="ARBA" id="ARBA00023136"/>
    </source>
</evidence>
<proteinExistence type="inferred from homology"/>
<evidence type="ECO:0000256" key="7">
    <source>
        <dbReference type="ARBA" id="ARBA00022729"/>
    </source>
</evidence>
<evidence type="ECO:0000256" key="16">
    <source>
        <dbReference type="RuleBase" id="RU003357"/>
    </source>
</evidence>
<dbReference type="InterPro" id="IPR036942">
    <property type="entry name" value="Beta-barrel_TonB_sf"/>
</dbReference>
<evidence type="ECO:0000256" key="3">
    <source>
        <dbReference type="ARBA" id="ARBA00022448"/>
    </source>
</evidence>
<keyword evidence="6 14" id="KW-0812">Transmembrane</keyword>
<dbReference type="SUPFAM" id="SSF56935">
    <property type="entry name" value="Porins"/>
    <property type="match status" value="1"/>
</dbReference>
<dbReference type="AlphaFoldDB" id="A0AAC9KDZ9"/>
<evidence type="ECO:0000313" key="21">
    <source>
        <dbReference type="Proteomes" id="UP000182373"/>
    </source>
</evidence>
<evidence type="ECO:0000256" key="6">
    <source>
        <dbReference type="ARBA" id="ARBA00022692"/>
    </source>
</evidence>
<keyword evidence="3 14" id="KW-0813">Transport</keyword>
<protein>
    <submittedName>
        <fullName evidence="20">Outer membrane ferric siderophore receptor</fullName>
    </submittedName>
</protein>
<dbReference type="CDD" id="cd01347">
    <property type="entry name" value="ligand_gated_channel"/>
    <property type="match status" value="1"/>
</dbReference>
<gene>
    <name evidence="20" type="ORF">GbCGDNIH9_1034</name>
</gene>
<evidence type="ECO:0000259" key="19">
    <source>
        <dbReference type="Pfam" id="PF07715"/>
    </source>
</evidence>
<comment type="subcellular location">
    <subcellularLocation>
        <location evidence="1 14">Cell outer membrane</location>
        <topology evidence="1 14">Multi-pass membrane protein</topology>
    </subcellularLocation>
</comment>
<feature type="region of interest" description="Disordered" evidence="17">
    <location>
        <begin position="20"/>
        <end position="41"/>
    </location>
</feature>
<dbReference type="InterPro" id="IPR039426">
    <property type="entry name" value="TonB-dep_rcpt-like"/>
</dbReference>
<evidence type="ECO:0000256" key="10">
    <source>
        <dbReference type="ARBA" id="ARBA00023077"/>
    </source>
</evidence>
<reference evidence="21" key="1">
    <citation type="submission" date="2016-11" db="EMBL/GenBank/DDBJ databases">
        <title>Comparative genomic and phenotypic analysis of Granulibacter bethesdensis clinical isolates from patients with chronic granulomatous disease.</title>
        <authorList>
            <person name="Zarember K.A."/>
            <person name="Porcella S.F."/>
            <person name="Chu J."/>
            <person name="Ding L."/>
            <person name="Dahlstrom E."/>
            <person name="Barbian K."/>
            <person name="Martens C."/>
            <person name="Sykora L."/>
            <person name="Kramer S."/>
            <person name="Pettinato A.M."/>
            <person name="Hong H."/>
            <person name="Wald G."/>
            <person name="Berg L.J."/>
            <person name="Rogge L.S."/>
            <person name="Greenberg D.E."/>
            <person name="Falcone E.L."/>
            <person name="Neves J.F."/>
            <person name="Simoes M.J."/>
            <person name="Casal M."/>
            <person name="Rodriguez-Lopez F.C."/>
            <person name="Zelazny A."/>
            <person name="Gallin J.I."/>
            <person name="Holland S.M."/>
        </authorList>
    </citation>
    <scope>NUCLEOTIDE SEQUENCE [LARGE SCALE GENOMIC DNA]</scope>
    <source>
        <strain evidence="21">NIH9.1</strain>
    </source>
</reference>
<dbReference type="PROSITE" id="PS01156">
    <property type="entry name" value="TONB_DEPENDENT_REC_2"/>
    <property type="match status" value="1"/>
</dbReference>
<evidence type="ECO:0000259" key="18">
    <source>
        <dbReference type="Pfam" id="PF00593"/>
    </source>
</evidence>
<dbReference type="InterPro" id="IPR000531">
    <property type="entry name" value="Beta-barrel_TonB"/>
</dbReference>
<evidence type="ECO:0000256" key="1">
    <source>
        <dbReference type="ARBA" id="ARBA00004571"/>
    </source>
</evidence>
<dbReference type="EMBL" id="CP018191">
    <property type="protein sequence ID" value="APH54330.1"/>
    <property type="molecule type" value="Genomic_DNA"/>
</dbReference>
<dbReference type="GO" id="GO:0009279">
    <property type="term" value="C:cell outer membrane"/>
    <property type="evidence" value="ECO:0007669"/>
    <property type="project" value="UniProtKB-SubCell"/>
</dbReference>
<feature type="domain" description="TonB-dependent receptor plug" evidence="19">
    <location>
        <begin position="135"/>
        <end position="239"/>
    </location>
</feature>
<dbReference type="Pfam" id="PF07715">
    <property type="entry name" value="Plug"/>
    <property type="match status" value="1"/>
</dbReference>
<dbReference type="Proteomes" id="UP000182373">
    <property type="component" value="Chromosome"/>
</dbReference>
<keyword evidence="5" id="KW-0410">Iron transport</keyword>
<evidence type="ECO:0000256" key="15">
    <source>
        <dbReference type="PROSITE-ProRule" id="PRU10144"/>
    </source>
</evidence>
<feature type="region of interest" description="Disordered" evidence="17">
    <location>
        <begin position="116"/>
        <end position="141"/>
    </location>
</feature>
<feature type="domain" description="TonB-dependent receptor-like beta-barrel" evidence="18">
    <location>
        <begin position="310"/>
        <end position="750"/>
    </location>
</feature>
<keyword evidence="12 20" id="KW-0675">Receptor</keyword>
<evidence type="ECO:0000256" key="2">
    <source>
        <dbReference type="ARBA" id="ARBA00009810"/>
    </source>
</evidence>
<dbReference type="InterPro" id="IPR037066">
    <property type="entry name" value="Plug_dom_sf"/>
</dbReference>
<keyword evidence="10 16" id="KW-0798">TonB box</keyword>
<keyword evidence="7" id="KW-0732">Signal</keyword>
<dbReference type="InterPro" id="IPR012910">
    <property type="entry name" value="Plug_dom"/>
</dbReference>
<feature type="short sequence motif" description="TonB C-terminal box" evidence="15">
    <location>
        <begin position="764"/>
        <end position="781"/>
    </location>
</feature>
<keyword evidence="13 14" id="KW-0998">Cell outer membrane</keyword>
<keyword evidence="8" id="KW-0408">Iron</keyword>
<evidence type="ECO:0000256" key="13">
    <source>
        <dbReference type="ARBA" id="ARBA00023237"/>
    </source>
</evidence>
<dbReference type="InterPro" id="IPR010917">
    <property type="entry name" value="TonB_rcpt_CS"/>
</dbReference>
<sequence length="781" mass="85346">MGCHWIGMIREGWRHTVSTSRARRPAVVNGSQPSGRGVPEMGDMMTKDQFRRAERHGAAGYAHASHKITRTRFSSLWPLAFATPCLLPSPAAFAAEEGSSLPALSVQGQAATSEAAGTLSLNQTNTTGSRLGLTPMETPASVDTLEGDTIRARGDLRVDAAVSREAGITMIGTPGNGGTALSARGFTGQAAVMQLFDGVRLYPGAGTVTFPFDTWSTERLEVLHGPASVIYGEGAVGAVVNVVSRQPFEGKIRNEVAALVDTNLTRRLALDSGGSLSRTLSYRLDIAGQMSSGYVQRGNSDSLDLKGALRYRPSQDFTVTVSHDHAMQDPMRYYGIPLVRGSLDRSLRDQNYNVQNSILHYEDDWTNLHAEWTPNASLTLRNIAYRLTTNRHWVNAENYRYLPASNMIQRDGYLDLTHQQEQYGDRLDGTWHHTLFGLGNTFGAGIEANYITFSRFSNAPFGGMSLVPLDNINPGFFINLAGNRKDIQTTTWQVAPFLEDRLQITRQISILAGVRFDHLDLHNAMPTTGKPFDKTYDAPTWRVGVVYQPVQTLSLYGQYSTSVLPPASTLITTNLANAAFALSHGRQGEIGIKQDLADGRLQWTLAAYDITRDNLLSADPNNPGITQQIGQQSSRGLELNVSASITPRWSVNANGSILQARFDDFTETSGGVPVSRNGNTPPNVPLQTANLWTEWAFAPRWQAQAGLRFVGRAFADNANANARPAYTVVDLGLNWQPVDQLSLAARVSNLFDTAYAVTTYGSQQWILGLPRTITFAANVKF</sequence>
<comment type="similarity">
    <text evidence="2 14 16">Belongs to the TonB-dependent receptor family.</text>
</comment>
<evidence type="ECO:0000256" key="5">
    <source>
        <dbReference type="ARBA" id="ARBA00022496"/>
    </source>
</evidence>
<dbReference type="PANTHER" id="PTHR32552:SF84">
    <property type="entry name" value="TONB-DEPENDENT RECEPTOR-RELATED"/>
    <property type="match status" value="1"/>
</dbReference>
<dbReference type="InterPro" id="IPR010105">
    <property type="entry name" value="TonB_sidphr_rcpt"/>
</dbReference>
<organism evidence="20 21">
    <name type="scientific">Granulibacter bethesdensis</name>
    <dbReference type="NCBI Taxonomy" id="364410"/>
    <lineage>
        <taxon>Bacteria</taxon>
        <taxon>Pseudomonadati</taxon>
        <taxon>Pseudomonadota</taxon>
        <taxon>Alphaproteobacteria</taxon>
        <taxon>Acetobacterales</taxon>
        <taxon>Acetobacteraceae</taxon>
        <taxon>Granulibacter</taxon>
    </lineage>
</organism>
<evidence type="ECO:0000256" key="14">
    <source>
        <dbReference type="PROSITE-ProRule" id="PRU01360"/>
    </source>
</evidence>
<dbReference type="GO" id="GO:0015344">
    <property type="term" value="F:siderophore uptake transmembrane transporter activity"/>
    <property type="evidence" value="ECO:0007669"/>
    <property type="project" value="TreeGrafter"/>
</dbReference>
<feature type="compositionally biased region" description="Polar residues" evidence="17">
    <location>
        <begin position="119"/>
        <end position="129"/>
    </location>
</feature>
<name>A0AAC9KDZ9_9PROT</name>
<accession>A0AAC9KDZ9</accession>
<dbReference type="PANTHER" id="PTHR32552">
    <property type="entry name" value="FERRICHROME IRON RECEPTOR-RELATED"/>
    <property type="match status" value="1"/>
</dbReference>
<dbReference type="NCBIfam" id="TIGR01783">
    <property type="entry name" value="TonB-siderophor"/>
    <property type="match status" value="1"/>
</dbReference>
<evidence type="ECO:0000256" key="17">
    <source>
        <dbReference type="SAM" id="MobiDB-lite"/>
    </source>
</evidence>
<evidence type="ECO:0000313" key="20">
    <source>
        <dbReference type="EMBL" id="APH54330.1"/>
    </source>
</evidence>
<keyword evidence="11 14" id="KW-0472">Membrane</keyword>
<keyword evidence="4 14" id="KW-1134">Transmembrane beta strand</keyword>
<dbReference type="PROSITE" id="PS52016">
    <property type="entry name" value="TONB_DEPENDENT_REC_3"/>
    <property type="match status" value="1"/>
</dbReference>
<dbReference type="Gene3D" id="2.170.130.10">
    <property type="entry name" value="TonB-dependent receptor, plug domain"/>
    <property type="match status" value="1"/>
</dbReference>
<keyword evidence="9" id="KW-0406">Ion transport</keyword>
<dbReference type="GO" id="GO:0038023">
    <property type="term" value="F:signaling receptor activity"/>
    <property type="evidence" value="ECO:0007669"/>
    <property type="project" value="InterPro"/>
</dbReference>
<evidence type="ECO:0000256" key="8">
    <source>
        <dbReference type="ARBA" id="ARBA00023004"/>
    </source>
</evidence>